<proteinExistence type="predicted"/>
<evidence type="ECO:0000256" key="1">
    <source>
        <dbReference type="ARBA" id="ARBA00022612"/>
    </source>
</evidence>
<dbReference type="Pfam" id="PF10145">
    <property type="entry name" value="PhageMin_Tail"/>
    <property type="match status" value="1"/>
</dbReference>
<evidence type="ECO:0000256" key="2">
    <source>
        <dbReference type="SAM" id="MobiDB-lite"/>
    </source>
</evidence>
<dbReference type="PATRIC" id="fig|1618448.3.peg.247"/>
<protein>
    <submittedName>
        <fullName evidence="4">Bacteriophage-related protein</fullName>
    </submittedName>
</protein>
<organism evidence="4 5">
    <name type="scientific">Candidatus Gottesmanbacteria bacterium GW2011_GWB1_49_7</name>
    <dbReference type="NCBI Taxonomy" id="1618448"/>
    <lineage>
        <taxon>Bacteria</taxon>
        <taxon>Candidatus Gottesmaniibacteriota</taxon>
    </lineage>
</organism>
<dbReference type="InterPro" id="IPR010090">
    <property type="entry name" value="Phage_tape_meas"/>
</dbReference>
<comment type="caution">
    <text evidence="4">The sequence shown here is derived from an EMBL/GenBank/DDBJ whole genome shotgun (WGS) entry which is preliminary data.</text>
</comment>
<accession>A0A0G1W3Z2</accession>
<name>A0A0G1W3Z2_9BACT</name>
<dbReference type="Proteomes" id="UP000034588">
    <property type="component" value="Unassembled WGS sequence"/>
</dbReference>
<feature type="domain" description="Phage tail tape measure protein" evidence="3">
    <location>
        <begin position="386"/>
        <end position="570"/>
    </location>
</feature>
<evidence type="ECO:0000313" key="4">
    <source>
        <dbReference type="EMBL" id="KKW13290.1"/>
    </source>
</evidence>
<evidence type="ECO:0000259" key="3">
    <source>
        <dbReference type="Pfam" id="PF10145"/>
    </source>
</evidence>
<dbReference type="PANTHER" id="PTHR37813">
    <property type="entry name" value="FELS-2 PROPHAGE PROTEIN"/>
    <property type="match status" value="1"/>
</dbReference>
<gene>
    <name evidence="4" type="ORF">UY48_C0003G0112</name>
</gene>
<sequence length="1375" mass="143144">MGEETKESKIRLSIIAGETADVKKITALLGTIRKEALETQKALQLAITGGGKGPGGAPGGGPSRAANIQGEINKRARATQKAATQELNTFKSTLERRYKVNKQAYDAEAATQKKGMDLRRKYQREEQRDTKAANAVRRAEVQKQYKYEQDLINKGVKAQAKIQEARMKSGLSPQWVAQGVGSQVVQRRMATTPKMSDLSRNEQKRIRQAVKYQSRLKKRRATSGLSPLSVVAASGLSGQARQLSETRKGTGGKSAVALTTAVQAATAKARATAAANELQVFRSQQATTTKAKAERYSQLARTAGGFDRTKVKLPGPGMGGLRMAPKPSPRFAKGSGFTSAPEFIAIGAAGLAFKQVIGAAMSFEKSMATVGAVTGATSSEFEKLREAALRTASGTVFTTAQVGDAMVTLGRAGFSTAETISAIEPVMKLATVAGEDFSVTSGFVTGMLRQFNISAADTIRVTDGLAKASNSSQATIKDMGQALSYVGPIASKLGSSFEETTGVLAALADQNIKSSAAGTALRRIFIELIDPKNFAVMKQLGIPLADLDIKTHGLVGVLRRLQEATITNTEALDVFGTRGLTPFLALMADGRQSLESYVDAQMKATGTTNEMESAITDNLIDSLLKLKSAALNPIIDRFRVLDDVGSSVANTLRGGFESKGILGNVLGDVTTVGATLLGVFGVGGMVVVGIKGIARIVSFLGPSFAAANLQVMKLNTGVITSNLSMRSLGASAASVKTAFMGMGAINIGAIFGMAAIEAASIALDKYNEHLDRFIEKVSIPGGILGKERVAKLLEPLGAPDAPVSEAQLSSINLSLGKAEDAALVKLNKEKAKEVELTKELAKAREHAAKTSIFNPMDKAIRTAAAIALGEQQAVQATAVADANLQLLAIEGATEQARARKVKTDVAEATSRAQANKSFQQKTLELEMKGLDRRAALTRDSRAKLAIQAMKLERRLQEDTKSLDETYEQLAADRGVDMTAELTAAKMDLQEQYHADLLELEKRTAGTSAHIWESAMASMERGVADGFTAMALDGKKASEALKDIQKSIIRSTVQSVGMGLGQSASAGLSGAAGPGRATLGSMFSDAKGFFSSSPAKTNAEPMKVEVSTKRNHPIETDLTRVGGDPVKTGKPAPAAGQGFGSRAMSAVGGLDLGQLLGAGVGGMILLKGLSDISKGKHGGMTQAVVGGGQIGGSIAGPIGGVVGLVVGGIAGGIAKQTRKVGKTGMLLGLAGPAGGALSHYGVGGSATLTKKRHRRAKQAGAMMAMVEAQRQGERERAATQLQEMFGGGLATTEGAAVLGQMLSGGINEQELQALEAGAGDVVGALGGSVGAVQAPSTTVTMNPTFIIRTGMDMQKAAQTLGQMIAQASPYGSIGSP</sequence>
<dbReference type="PANTHER" id="PTHR37813:SF1">
    <property type="entry name" value="FELS-2 PROPHAGE PROTEIN"/>
    <property type="match status" value="1"/>
</dbReference>
<dbReference type="EMBL" id="LCQD01000003">
    <property type="protein sequence ID" value="KKW13290.1"/>
    <property type="molecule type" value="Genomic_DNA"/>
</dbReference>
<reference evidence="4 5" key="1">
    <citation type="journal article" date="2015" name="Nature">
        <title>rRNA introns, odd ribosomes, and small enigmatic genomes across a large radiation of phyla.</title>
        <authorList>
            <person name="Brown C.T."/>
            <person name="Hug L.A."/>
            <person name="Thomas B.C."/>
            <person name="Sharon I."/>
            <person name="Castelle C.J."/>
            <person name="Singh A."/>
            <person name="Wilkins M.J."/>
            <person name="Williams K.H."/>
            <person name="Banfield J.F."/>
        </authorList>
    </citation>
    <scope>NUCLEOTIDE SEQUENCE [LARGE SCALE GENOMIC DNA]</scope>
</reference>
<evidence type="ECO:0000313" key="5">
    <source>
        <dbReference type="Proteomes" id="UP000034588"/>
    </source>
</evidence>
<feature type="region of interest" description="Disordered" evidence="2">
    <location>
        <begin position="1114"/>
        <end position="1136"/>
    </location>
</feature>
<dbReference type="NCBIfam" id="TIGR01760">
    <property type="entry name" value="tape_meas_TP901"/>
    <property type="match status" value="1"/>
</dbReference>
<keyword evidence="1" id="KW-1188">Viral release from host cell</keyword>